<keyword evidence="3" id="KW-0121">Carboxypeptidase</keyword>
<dbReference type="Pfam" id="PF02244">
    <property type="entry name" value="Propep_M14"/>
    <property type="match status" value="1"/>
</dbReference>
<dbReference type="PANTHER" id="PTHR11705">
    <property type="entry name" value="PROTEASE FAMILY M14 CARBOXYPEPTIDASE A,B"/>
    <property type="match status" value="1"/>
</dbReference>
<evidence type="ECO:0000256" key="10">
    <source>
        <dbReference type="ARBA" id="ARBA00023157"/>
    </source>
</evidence>
<feature type="chain" id="PRO_5042098823" description="Peptidase M14 domain-containing protein" evidence="12">
    <location>
        <begin position="29"/>
        <end position="499"/>
    </location>
</feature>
<dbReference type="EMBL" id="JAWZYT010000846">
    <property type="protein sequence ID" value="KAK4318322.1"/>
    <property type="molecule type" value="Genomic_DNA"/>
</dbReference>
<dbReference type="SUPFAM" id="SSF53187">
    <property type="entry name" value="Zn-dependent exopeptidases"/>
    <property type="match status" value="1"/>
</dbReference>
<feature type="active site" description="Proton donor/acceptor" evidence="11">
    <location>
        <position position="455"/>
    </location>
</feature>
<keyword evidence="8" id="KW-0862">Zinc</keyword>
<evidence type="ECO:0000256" key="9">
    <source>
        <dbReference type="ARBA" id="ARBA00023049"/>
    </source>
</evidence>
<evidence type="ECO:0000256" key="8">
    <source>
        <dbReference type="ARBA" id="ARBA00022833"/>
    </source>
</evidence>
<evidence type="ECO:0000313" key="14">
    <source>
        <dbReference type="EMBL" id="KAK4318322.1"/>
    </source>
</evidence>
<evidence type="ECO:0000256" key="7">
    <source>
        <dbReference type="ARBA" id="ARBA00022801"/>
    </source>
</evidence>
<dbReference type="CDD" id="cd03860">
    <property type="entry name" value="M14_CP_A-B_like"/>
    <property type="match status" value="1"/>
</dbReference>
<dbReference type="InterPro" id="IPR036990">
    <property type="entry name" value="M14A-like_propep"/>
</dbReference>
<evidence type="ECO:0000256" key="6">
    <source>
        <dbReference type="ARBA" id="ARBA00022729"/>
    </source>
</evidence>
<keyword evidence="7" id="KW-0378">Hydrolase</keyword>
<evidence type="ECO:0000259" key="13">
    <source>
        <dbReference type="PROSITE" id="PS52035"/>
    </source>
</evidence>
<evidence type="ECO:0000256" key="12">
    <source>
        <dbReference type="SAM" id="SignalP"/>
    </source>
</evidence>
<dbReference type="InterPro" id="IPR057247">
    <property type="entry name" value="CARBOXYPEPT_ZN_2"/>
</dbReference>
<comment type="similarity">
    <text evidence="2 11">Belongs to the peptidase M14 family.</text>
</comment>
<keyword evidence="15" id="KW-1185">Reference proteome</keyword>
<evidence type="ECO:0000256" key="1">
    <source>
        <dbReference type="ARBA" id="ARBA00001947"/>
    </source>
</evidence>
<dbReference type="PROSITE" id="PS52035">
    <property type="entry name" value="PEPTIDASE_M14"/>
    <property type="match status" value="1"/>
</dbReference>
<evidence type="ECO:0000256" key="2">
    <source>
        <dbReference type="ARBA" id="ARBA00005988"/>
    </source>
</evidence>
<evidence type="ECO:0000256" key="5">
    <source>
        <dbReference type="ARBA" id="ARBA00022723"/>
    </source>
</evidence>
<dbReference type="GO" id="GO:0008270">
    <property type="term" value="F:zinc ion binding"/>
    <property type="evidence" value="ECO:0007669"/>
    <property type="project" value="InterPro"/>
</dbReference>
<dbReference type="PRINTS" id="PR00765">
    <property type="entry name" value="CRBOXYPTASEA"/>
</dbReference>
<dbReference type="Pfam" id="PF00246">
    <property type="entry name" value="Peptidase_M14"/>
    <property type="match status" value="1"/>
</dbReference>
<dbReference type="PANTHER" id="PTHR11705:SF89">
    <property type="entry name" value="PEPTIDASE M14 CARBOXYPEPTIDASE A DOMAIN-CONTAINING PROTEIN"/>
    <property type="match status" value="1"/>
</dbReference>
<dbReference type="AlphaFoldDB" id="A0AAE1Q3Z5"/>
<evidence type="ECO:0000256" key="11">
    <source>
        <dbReference type="PROSITE-ProRule" id="PRU01379"/>
    </source>
</evidence>
<reference evidence="14" key="1">
    <citation type="submission" date="2023-11" db="EMBL/GenBank/DDBJ databases">
        <title>Genome assemblies of two species of porcelain crab, Petrolisthes cinctipes and Petrolisthes manimaculis (Anomura: Porcellanidae).</title>
        <authorList>
            <person name="Angst P."/>
        </authorList>
    </citation>
    <scope>NUCLEOTIDE SEQUENCE</scope>
    <source>
        <strain evidence="14">PB745_02</strain>
        <tissue evidence="14">Gill</tissue>
    </source>
</reference>
<dbReference type="Gene3D" id="3.40.630.10">
    <property type="entry name" value="Zn peptidases"/>
    <property type="match status" value="1"/>
</dbReference>
<dbReference type="SMART" id="SM00631">
    <property type="entry name" value="Zn_pept"/>
    <property type="match status" value="1"/>
</dbReference>
<dbReference type="FunFam" id="3.40.630.10:FF:000001">
    <property type="entry name" value="Carboxypeptidase B"/>
    <property type="match status" value="1"/>
</dbReference>
<keyword evidence="10" id="KW-1015">Disulfide bond</keyword>
<proteinExistence type="inferred from homology"/>
<organism evidence="14 15">
    <name type="scientific">Petrolisthes manimaculis</name>
    <dbReference type="NCBI Taxonomy" id="1843537"/>
    <lineage>
        <taxon>Eukaryota</taxon>
        <taxon>Metazoa</taxon>
        <taxon>Ecdysozoa</taxon>
        <taxon>Arthropoda</taxon>
        <taxon>Crustacea</taxon>
        <taxon>Multicrustacea</taxon>
        <taxon>Malacostraca</taxon>
        <taxon>Eumalacostraca</taxon>
        <taxon>Eucarida</taxon>
        <taxon>Decapoda</taxon>
        <taxon>Pleocyemata</taxon>
        <taxon>Anomura</taxon>
        <taxon>Galatheoidea</taxon>
        <taxon>Porcellanidae</taxon>
        <taxon>Petrolisthes</taxon>
    </lineage>
</organism>
<dbReference type="Proteomes" id="UP001292094">
    <property type="component" value="Unassembled WGS sequence"/>
</dbReference>
<keyword evidence="9" id="KW-0482">Metalloprotease</keyword>
<accession>A0AAE1Q3Z5</accession>
<protein>
    <recommendedName>
        <fullName evidence="13">Peptidase M14 domain-containing protein</fullName>
    </recommendedName>
</protein>
<dbReference type="InterPro" id="IPR000834">
    <property type="entry name" value="Peptidase_M14"/>
</dbReference>
<name>A0AAE1Q3Z5_9EUCA</name>
<keyword evidence="4" id="KW-0645">Protease</keyword>
<dbReference type="PROSITE" id="PS00133">
    <property type="entry name" value="CARBOXYPEPT_ZN_2"/>
    <property type="match status" value="1"/>
</dbReference>
<evidence type="ECO:0000256" key="4">
    <source>
        <dbReference type="ARBA" id="ARBA00022670"/>
    </source>
</evidence>
<dbReference type="GO" id="GO:0005615">
    <property type="term" value="C:extracellular space"/>
    <property type="evidence" value="ECO:0007669"/>
    <property type="project" value="TreeGrafter"/>
</dbReference>
<evidence type="ECO:0000256" key="3">
    <source>
        <dbReference type="ARBA" id="ARBA00022645"/>
    </source>
</evidence>
<dbReference type="InterPro" id="IPR057246">
    <property type="entry name" value="CARBOXYPEPT_ZN_1"/>
</dbReference>
<comment type="caution">
    <text evidence="14">The sequence shown here is derived from an EMBL/GenBank/DDBJ whole genome shotgun (WGS) entry which is preliminary data.</text>
</comment>
<keyword evidence="5" id="KW-0479">Metal-binding</keyword>
<sequence length="499" mass="57093">MATGQTLSRMLPMTTHVCLLTLFTLSTAVPFNPKSLRADHSNHLLQYHHQQQQEALADVEEQLFPSLSQIKSTRNNINSLQQPQQQEATEAPVSYAGYKLFKTDVQEQLFPVVDSLDVEAGVEVWSCRKKGRSNHYEMDLLTPPHAVREVRQVFIESNVTYQEVIDDLQRAINMEGTTDEIIIWNRPAHPMTWHNYHTLDEMYQYMDYLAAEFPQLVTVEDIGMSFEKRPLRVAKVSTGGPEVKPTIFIDGGIHAREWVSPATALFILHRLVEFGWQEPQLLNRFDWIILPMVNPDGYVYTQKHDRLWRKSRSNLDSSPLCSGVDLNRNFAFKWSTGGSSPQPCSSVYGGPEPFSEPESRALRDILLKNKKQLKVYISLHAYSEMWLLPYAYTDAEKPDNYEDLYNVSVMGVETIRNTSGHDYRMGQAAELLYRASGNSMDYAHSIGIPFSFSLELRDKGKFGFILPKEEIEPTGREFFQAMKTVSEEVYQKLQATSTG</sequence>
<feature type="signal peptide" evidence="12">
    <location>
        <begin position="1"/>
        <end position="28"/>
    </location>
</feature>
<dbReference type="GO" id="GO:0004181">
    <property type="term" value="F:metallocarboxypeptidase activity"/>
    <property type="evidence" value="ECO:0007669"/>
    <property type="project" value="InterPro"/>
</dbReference>
<dbReference type="SUPFAM" id="SSF54897">
    <property type="entry name" value="Protease propeptides/inhibitors"/>
    <property type="match status" value="1"/>
</dbReference>
<evidence type="ECO:0000313" key="15">
    <source>
        <dbReference type="Proteomes" id="UP001292094"/>
    </source>
</evidence>
<gene>
    <name evidence="14" type="ORF">Pmani_010671</name>
</gene>
<dbReference type="PROSITE" id="PS00132">
    <property type="entry name" value="CARBOXYPEPT_ZN_1"/>
    <property type="match status" value="1"/>
</dbReference>
<comment type="cofactor">
    <cofactor evidence="1">
        <name>Zn(2+)</name>
        <dbReference type="ChEBI" id="CHEBI:29105"/>
    </cofactor>
</comment>
<dbReference type="InterPro" id="IPR003146">
    <property type="entry name" value="M14A_act_pep"/>
</dbReference>
<dbReference type="GO" id="GO:0006508">
    <property type="term" value="P:proteolysis"/>
    <property type="evidence" value="ECO:0007669"/>
    <property type="project" value="UniProtKB-KW"/>
</dbReference>
<feature type="domain" description="Peptidase M14" evidence="13">
    <location>
        <begin position="195"/>
        <end position="489"/>
    </location>
</feature>
<keyword evidence="6 12" id="KW-0732">Signal</keyword>
<dbReference type="Gene3D" id="3.30.70.340">
    <property type="entry name" value="Metallocarboxypeptidase-like"/>
    <property type="match status" value="1"/>
</dbReference>